<evidence type="ECO:0000256" key="2">
    <source>
        <dbReference type="ARBA" id="ARBA00009347"/>
    </source>
</evidence>
<evidence type="ECO:0000313" key="9">
    <source>
        <dbReference type="EMBL" id="KKO08043.1"/>
    </source>
</evidence>
<gene>
    <name evidence="9" type="ORF">LCGC14_0047370</name>
</gene>
<dbReference type="InterPro" id="IPR006091">
    <property type="entry name" value="Acyl-CoA_Oxase/DH_mid-dom"/>
</dbReference>
<keyword evidence="4" id="KW-0274">FAD</keyword>
<keyword evidence="5" id="KW-0560">Oxidoreductase</keyword>
<dbReference type="InterPro" id="IPR036250">
    <property type="entry name" value="AcylCo_DH-like_C"/>
</dbReference>
<dbReference type="Gene3D" id="2.40.110.10">
    <property type="entry name" value="Butyryl-CoA Dehydrogenase, subunit A, domain 2"/>
    <property type="match status" value="1"/>
</dbReference>
<organism evidence="9">
    <name type="scientific">marine sediment metagenome</name>
    <dbReference type="NCBI Taxonomy" id="412755"/>
    <lineage>
        <taxon>unclassified sequences</taxon>
        <taxon>metagenomes</taxon>
        <taxon>ecological metagenomes</taxon>
    </lineage>
</organism>
<comment type="cofactor">
    <cofactor evidence="1">
        <name>FAD</name>
        <dbReference type="ChEBI" id="CHEBI:57692"/>
    </cofactor>
</comment>
<dbReference type="PANTHER" id="PTHR43884:SF20">
    <property type="entry name" value="ACYL-COA DEHYDROGENASE FADE28"/>
    <property type="match status" value="1"/>
</dbReference>
<dbReference type="GO" id="GO:0003995">
    <property type="term" value="F:acyl-CoA dehydrogenase activity"/>
    <property type="evidence" value="ECO:0007669"/>
    <property type="project" value="TreeGrafter"/>
</dbReference>
<reference evidence="9" key="1">
    <citation type="journal article" date="2015" name="Nature">
        <title>Complex archaea that bridge the gap between prokaryotes and eukaryotes.</title>
        <authorList>
            <person name="Spang A."/>
            <person name="Saw J.H."/>
            <person name="Jorgensen S.L."/>
            <person name="Zaremba-Niedzwiedzka K."/>
            <person name="Martijn J."/>
            <person name="Lind A.E."/>
            <person name="van Eijk R."/>
            <person name="Schleper C."/>
            <person name="Guy L."/>
            <person name="Ettema T.J."/>
        </authorList>
    </citation>
    <scope>NUCLEOTIDE SEQUENCE</scope>
</reference>
<dbReference type="AlphaFoldDB" id="A0A0F9W6Z3"/>
<protein>
    <recommendedName>
        <fullName evidence="10">Acyl-CoA dehydrogenase</fullName>
    </recommendedName>
</protein>
<keyword evidence="3" id="KW-0285">Flavoprotein</keyword>
<evidence type="ECO:0000259" key="8">
    <source>
        <dbReference type="Pfam" id="PF02771"/>
    </source>
</evidence>
<dbReference type="SUPFAM" id="SSF56645">
    <property type="entry name" value="Acyl-CoA dehydrogenase NM domain-like"/>
    <property type="match status" value="1"/>
</dbReference>
<accession>A0A0F9W6Z3</accession>
<evidence type="ECO:0000256" key="1">
    <source>
        <dbReference type="ARBA" id="ARBA00001974"/>
    </source>
</evidence>
<name>A0A0F9W6Z3_9ZZZZ</name>
<dbReference type="InterPro" id="IPR009075">
    <property type="entry name" value="AcylCo_DH/oxidase_C"/>
</dbReference>
<dbReference type="InterPro" id="IPR013786">
    <property type="entry name" value="AcylCoA_DH/ox_N"/>
</dbReference>
<proteinExistence type="inferred from homology"/>
<dbReference type="Pfam" id="PF02771">
    <property type="entry name" value="Acyl-CoA_dh_N"/>
    <property type="match status" value="1"/>
</dbReference>
<feature type="domain" description="Acyl-CoA dehydrogenase/oxidase C-terminal" evidence="6">
    <location>
        <begin position="229"/>
        <end position="366"/>
    </location>
</feature>
<dbReference type="InterPro" id="IPR037069">
    <property type="entry name" value="AcylCoA_DH/ox_N_sf"/>
</dbReference>
<evidence type="ECO:0000256" key="5">
    <source>
        <dbReference type="ARBA" id="ARBA00023002"/>
    </source>
</evidence>
<evidence type="ECO:0000259" key="6">
    <source>
        <dbReference type="Pfam" id="PF00441"/>
    </source>
</evidence>
<feature type="domain" description="Acyl-CoA dehydrogenase/oxidase N-terminal" evidence="8">
    <location>
        <begin position="7"/>
        <end position="121"/>
    </location>
</feature>
<dbReference type="EMBL" id="LAZR01000010">
    <property type="protein sequence ID" value="KKO08043.1"/>
    <property type="molecule type" value="Genomic_DNA"/>
</dbReference>
<evidence type="ECO:0008006" key="10">
    <source>
        <dbReference type="Google" id="ProtNLM"/>
    </source>
</evidence>
<sequence length="380" mass="40549">MSALVLNEEQQMLKDAAKRFMVESAPVSQLRALRDNNDETGFSRELWQSMVEMGFVGTLVPEQLGGSQFGYVGMGQISEQAGRNLSASPLISTAVGGVAALLLAGSSEQQQALLPKVAAGELLLALAVDETPRHNPAQVGTRLEAQGDGLVLNGRKQFVVDGHVADKLIVSARSSGADSEREGITLLLVDRTAAGVRVERTSMADSRNAAVVTFDDVKVAATDLLGEAGKGFAALELTLDVVNAQLAAELLGLSLESFERTVAYLLERKQFGVTLSTFQGLQHRCAHLFSELELVKSAVLKALMALDAGADDASMQVSLAKAKASEVAELATNEALQMHGGMGMTDEFDIGLFMKRARCVQALFGDFRYHANRFASLKGY</sequence>
<dbReference type="GO" id="GO:0050660">
    <property type="term" value="F:flavin adenine dinucleotide binding"/>
    <property type="evidence" value="ECO:0007669"/>
    <property type="project" value="InterPro"/>
</dbReference>
<feature type="domain" description="Acyl-CoA oxidase/dehydrogenase middle" evidence="7">
    <location>
        <begin position="135"/>
        <end position="217"/>
    </location>
</feature>
<dbReference type="Pfam" id="PF00441">
    <property type="entry name" value="Acyl-CoA_dh_1"/>
    <property type="match status" value="1"/>
</dbReference>
<evidence type="ECO:0000259" key="7">
    <source>
        <dbReference type="Pfam" id="PF02770"/>
    </source>
</evidence>
<dbReference type="Gene3D" id="1.20.140.10">
    <property type="entry name" value="Butyryl-CoA Dehydrogenase, subunit A, domain 3"/>
    <property type="match status" value="1"/>
</dbReference>
<dbReference type="InterPro" id="IPR009100">
    <property type="entry name" value="AcylCoA_DH/oxidase_NM_dom_sf"/>
</dbReference>
<evidence type="ECO:0000256" key="3">
    <source>
        <dbReference type="ARBA" id="ARBA00022630"/>
    </source>
</evidence>
<dbReference type="Gene3D" id="1.10.540.10">
    <property type="entry name" value="Acyl-CoA dehydrogenase/oxidase, N-terminal domain"/>
    <property type="match status" value="1"/>
</dbReference>
<dbReference type="CDD" id="cd00567">
    <property type="entry name" value="ACAD"/>
    <property type="match status" value="1"/>
</dbReference>
<dbReference type="Pfam" id="PF02770">
    <property type="entry name" value="Acyl-CoA_dh_M"/>
    <property type="match status" value="1"/>
</dbReference>
<evidence type="ECO:0000256" key="4">
    <source>
        <dbReference type="ARBA" id="ARBA00022827"/>
    </source>
</evidence>
<comment type="similarity">
    <text evidence="2">Belongs to the acyl-CoA dehydrogenase family.</text>
</comment>
<dbReference type="SUPFAM" id="SSF47203">
    <property type="entry name" value="Acyl-CoA dehydrogenase C-terminal domain-like"/>
    <property type="match status" value="1"/>
</dbReference>
<dbReference type="PANTHER" id="PTHR43884">
    <property type="entry name" value="ACYL-COA DEHYDROGENASE"/>
    <property type="match status" value="1"/>
</dbReference>
<dbReference type="InterPro" id="IPR046373">
    <property type="entry name" value="Acyl-CoA_Oxase/DH_mid-dom_sf"/>
</dbReference>
<comment type="caution">
    <text evidence="9">The sequence shown here is derived from an EMBL/GenBank/DDBJ whole genome shotgun (WGS) entry which is preliminary data.</text>
</comment>